<dbReference type="Gene3D" id="1.20.140.10">
    <property type="entry name" value="Butyryl-CoA Dehydrogenase, subunit A, domain 3"/>
    <property type="match status" value="1"/>
</dbReference>
<dbReference type="EMBL" id="JACYWE010000005">
    <property type="protein sequence ID" value="MBD8506682.1"/>
    <property type="molecule type" value="Genomic_DNA"/>
</dbReference>
<dbReference type="GO" id="GO:0005886">
    <property type="term" value="C:plasma membrane"/>
    <property type="evidence" value="ECO:0007669"/>
    <property type="project" value="TreeGrafter"/>
</dbReference>
<keyword evidence="7" id="KW-1185">Reference proteome</keyword>
<dbReference type="RefSeq" id="WP_192039157.1">
    <property type="nucleotide sequence ID" value="NZ_JACYWE010000005.1"/>
</dbReference>
<dbReference type="PANTHER" id="PTHR43884">
    <property type="entry name" value="ACYL-COA DEHYDROGENASE"/>
    <property type="match status" value="1"/>
</dbReference>
<dbReference type="Pfam" id="PF00441">
    <property type="entry name" value="Acyl-CoA_dh_1"/>
    <property type="match status" value="1"/>
</dbReference>
<evidence type="ECO:0000313" key="7">
    <source>
        <dbReference type="Proteomes" id="UP000642993"/>
    </source>
</evidence>
<evidence type="ECO:0000256" key="2">
    <source>
        <dbReference type="ARBA" id="ARBA00009347"/>
    </source>
</evidence>
<protein>
    <submittedName>
        <fullName evidence="6">Acyl-CoA dehydrogenase</fullName>
    </submittedName>
</protein>
<comment type="cofactor">
    <cofactor evidence="1">
        <name>FAD</name>
        <dbReference type="ChEBI" id="CHEBI:57692"/>
    </cofactor>
</comment>
<proteinExistence type="inferred from homology"/>
<dbReference type="Proteomes" id="UP000642993">
    <property type="component" value="Unassembled WGS sequence"/>
</dbReference>
<comment type="caution">
    <text evidence="6">The sequence shown here is derived from an EMBL/GenBank/DDBJ whole genome shotgun (WGS) entry which is preliminary data.</text>
</comment>
<keyword evidence="3" id="KW-0285">Flavoprotein</keyword>
<dbReference type="PANTHER" id="PTHR43884:SF19">
    <property type="entry name" value="ACYL-COA DEHYDROGENASE FADE4-RELATED"/>
    <property type="match status" value="1"/>
</dbReference>
<dbReference type="InterPro" id="IPR009075">
    <property type="entry name" value="AcylCo_DH/oxidase_C"/>
</dbReference>
<dbReference type="GO" id="GO:0003995">
    <property type="term" value="F:acyl-CoA dehydrogenase activity"/>
    <property type="evidence" value="ECO:0007669"/>
    <property type="project" value="TreeGrafter"/>
</dbReference>
<evidence type="ECO:0000256" key="3">
    <source>
        <dbReference type="ARBA" id="ARBA00022630"/>
    </source>
</evidence>
<reference evidence="6" key="1">
    <citation type="submission" date="2020-09" db="EMBL/GenBank/DDBJ databases">
        <title>Hoyosella lacisalsi sp. nov., a halotolerant actinobacterium isolated from soil of Lake Gudzhirganskoe.</title>
        <authorList>
            <person name="Yang Q."/>
            <person name="Guo P.Y."/>
            <person name="Liu S.W."/>
            <person name="Li F.N."/>
            <person name="Sun C.H."/>
        </authorList>
    </citation>
    <scope>NUCLEOTIDE SEQUENCE</scope>
    <source>
        <strain evidence="6">G463</strain>
    </source>
</reference>
<dbReference type="CDD" id="cd00567">
    <property type="entry name" value="ACAD"/>
    <property type="match status" value="1"/>
</dbReference>
<evidence type="ECO:0000256" key="1">
    <source>
        <dbReference type="ARBA" id="ARBA00001974"/>
    </source>
</evidence>
<name>A0A927JE36_9ACTN</name>
<feature type="domain" description="Acyl-CoA dehydrogenase/oxidase C-terminal" evidence="5">
    <location>
        <begin position="260"/>
        <end position="403"/>
    </location>
</feature>
<dbReference type="Gene3D" id="1.10.540.10">
    <property type="entry name" value="Acyl-CoA dehydrogenase/oxidase, N-terminal domain"/>
    <property type="match status" value="1"/>
</dbReference>
<gene>
    <name evidence="6" type="ORF">HT102_09305</name>
</gene>
<organism evidence="6 7">
    <name type="scientific">Lolliginicoccus lacisalsi</name>
    <dbReference type="NCBI Taxonomy" id="2742202"/>
    <lineage>
        <taxon>Bacteria</taxon>
        <taxon>Bacillati</taxon>
        <taxon>Actinomycetota</taxon>
        <taxon>Actinomycetes</taxon>
        <taxon>Mycobacteriales</taxon>
        <taxon>Hoyosellaceae</taxon>
        <taxon>Lolliginicoccus</taxon>
    </lineage>
</organism>
<dbReference type="InterPro" id="IPR037069">
    <property type="entry name" value="AcylCoA_DH/ox_N_sf"/>
</dbReference>
<sequence length="631" mass="70379">MTHSTAPLNPREPDFSTFDATTRRLFDVTIDFFESRGKAWLKQQDRDRVWYSDFLDLVKRERIFAILLTPATEADGDPDKRWDTARNAMYSQILGFYGMQYWYVWQVTILGLGPIWQSSNTAARRKAAQLLESGEIFAFGLSEQEHGADVYSTDMVLDPDGQGGYRATGSKYYIGNGNLAGMVSVFGRRSDKPIIDSSDIERYRPEEDFEGYMFFAADSQHKAYKLRKNVVDAQMYVAALDLEDYPVQQEDVLHEGKSAFHAAINTVNIGKFNLGFGAVGACEHAMHEAIGHAENRILFGQRVTEFPQIRRMTAEAYVRLVGMKLYSERAIDYMRSASPGDRRYLLFNAIEKMNVTREGEKIVTLLSDTIAARAFENDMYFNMALLGVTGLPRLEGTVHVNMALSLKFLQNYMFRPTDAGQAALSKLPIGRAPRPAMAALSKGARGVSSIAAATLPGQATPLPEVPVRRDSSDDVFLFNQGPSRGLGKVRFADWRPILREHATIPNVAVFLQQADALQSLLAAAAPTDEQQKDVDFLFCIGEMFTLLPYAQLILEQAGIEGTSADVLDQLFEVLVTDMSRHATTLHCKATATPAQRKRALDLLRQPVGDSDRLDRVVADLRALAGAYEMNP</sequence>
<comment type="similarity">
    <text evidence="2">Belongs to the acyl-CoA dehydrogenase family.</text>
</comment>
<dbReference type="InterPro" id="IPR036250">
    <property type="entry name" value="AcylCo_DH-like_C"/>
</dbReference>
<dbReference type="GO" id="GO:0050660">
    <property type="term" value="F:flavin adenine dinucleotide binding"/>
    <property type="evidence" value="ECO:0007669"/>
    <property type="project" value="InterPro"/>
</dbReference>
<dbReference type="InterPro" id="IPR009100">
    <property type="entry name" value="AcylCoA_DH/oxidase_NM_dom_sf"/>
</dbReference>
<dbReference type="AlphaFoldDB" id="A0A927JE36"/>
<dbReference type="SUPFAM" id="SSF56645">
    <property type="entry name" value="Acyl-CoA dehydrogenase NM domain-like"/>
    <property type="match status" value="1"/>
</dbReference>
<accession>A0A927JE36</accession>
<dbReference type="InterPro" id="IPR046373">
    <property type="entry name" value="Acyl-CoA_Oxase/DH_mid-dom_sf"/>
</dbReference>
<dbReference type="Gene3D" id="2.40.110.10">
    <property type="entry name" value="Butyryl-CoA Dehydrogenase, subunit A, domain 2"/>
    <property type="match status" value="1"/>
</dbReference>
<evidence type="ECO:0000259" key="5">
    <source>
        <dbReference type="Pfam" id="PF00441"/>
    </source>
</evidence>
<evidence type="ECO:0000256" key="4">
    <source>
        <dbReference type="ARBA" id="ARBA00022827"/>
    </source>
</evidence>
<keyword evidence="4" id="KW-0274">FAD</keyword>
<evidence type="ECO:0000313" key="6">
    <source>
        <dbReference type="EMBL" id="MBD8506682.1"/>
    </source>
</evidence>
<dbReference type="SUPFAM" id="SSF47203">
    <property type="entry name" value="Acyl-CoA dehydrogenase C-terminal domain-like"/>
    <property type="match status" value="1"/>
</dbReference>